<dbReference type="Proteomes" id="UP001489004">
    <property type="component" value="Unassembled WGS sequence"/>
</dbReference>
<dbReference type="EMBL" id="JALJOR010000008">
    <property type="protein sequence ID" value="KAK9813303.1"/>
    <property type="molecule type" value="Genomic_DNA"/>
</dbReference>
<reference evidence="2 3" key="1">
    <citation type="journal article" date="2024" name="Nat. Commun.">
        <title>Phylogenomics reveals the evolutionary origins of lichenization in chlorophyte algae.</title>
        <authorList>
            <person name="Puginier C."/>
            <person name="Libourel C."/>
            <person name="Otte J."/>
            <person name="Skaloud P."/>
            <person name="Haon M."/>
            <person name="Grisel S."/>
            <person name="Petersen M."/>
            <person name="Berrin J.G."/>
            <person name="Delaux P.M."/>
            <person name="Dal Grande F."/>
            <person name="Keller J."/>
        </authorList>
    </citation>
    <scope>NUCLEOTIDE SEQUENCE [LARGE SCALE GENOMIC DNA]</scope>
    <source>
        <strain evidence="2 3">SAG 2043</strain>
    </source>
</reference>
<evidence type="ECO:0000256" key="1">
    <source>
        <dbReference type="SAM" id="MobiDB-lite"/>
    </source>
</evidence>
<dbReference type="AlphaFoldDB" id="A0AAW1PTI1"/>
<proteinExistence type="predicted"/>
<feature type="region of interest" description="Disordered" evidence="1">
    <location>
        <begin position="1"/>
        <end position="41"/>
    </location>
</feature>
<evidence type="ECO:0000313" key="3">
    <source>
        <dbReference type="Proteomes" id="UP001489004"/>
    </source>
</evidence>
<name>A0AAW1PTI1_9CHLO</name>
<organism evidence="2 3">
    <name type="scientific">[Myrmecia] bisecta</name>
    <dbReference type="NCBI Taxonomy" id="41462"/>
    <lineage>
        <taxon>Eukaryota</taxon>
        <taxon>Viridiplantae</taxon>
        <taxon>Chlorophyta</taxon>
        <taxon>core chlorophytes</taxon>
        <taxon>Trebouxiophyceae</taxon>
        <taxon>Trebouxiales</taxon>
        <taxon>Trebouxiaceae</taxon>
        <taxon>Myrmecia</taxon>
    </lineage>
</organism>
<protein>
    <submittedName>
        <fullName evidence="2">Uncharacterized protein</fullName>
    </submittedName>
</protein>
<sequence length="231" mass="25062">MTQPASPKEVSGSLSSCDALQHTDRVTSLPGSPYHQLRHKRDEFSLQVNRVLTLVKELSSPSKPAAPRSRLARSTTTALPEEVVGTDGSDHLHKRAHSLPAALRSELPLDATVDTADSSADQYGSENQSPPGLPRVVAWCNPCFSSSPPKLEPDYQAAHWLRTQVHLDDLDKESPLLQHAQQHAESAAIQWRHPGAPAAERQPFVQRSSGTANRAAACDRQPANRVSIIGS</sequence>
<feature type="region of interest" description="Disordered" evidence="1">
    <location>
        <begin position="58"/>
        <end position="94"/>
    </location>
</feature>
<gene>
    <name evidence="2" type="ORF">WJX72_012178</name>
</gene>
<feature type="compositionally biased region" description="Low complexity" evidence="1">
    <location>
        <begin position="58"/>
        <end position="79"/>
    </location>
</feature>
<comment type="caution">
    <text evidence="2">The sequence shown here is derived from an EMBL/GenBank/DDBJ whole genome shotgun (WGS) entry which is preliminary data.</text>
</comment>
<accession>A0AAW1PTI1</accession>
<keyword evidence="3" id="KW-1185">Reference proteome</keyword>
<evidence type="ECO:0000313" key="2">
    <source>
        <dbReference type="EMBL" id="KAK9813303.1"/>
    </source>
</evidence>